<gene>
    <name evidence="3" type="ORF">HINF_LOCUS58158</name>
    <name evidence="2" type="ORF">HINF_LOCUS61068</name>
</gene>
<sequence length="117" mass="13615">MDQKFFQQICIVPDNNDDFPVLKLHQCKQQTSFFDKQVESYTQKMKLLQEQYSNLEIAPVETQSFDIYSELQIPTLHSKTEQPSNKNAQSKSPSIMVEHNDDPFADLLDFSVKTKIL</sequence>
<evidence type="ECO:0000313" key="3">
    <source>
        <dbReference type="EMBL" id="CAL6077273.1"/>
    </source>
</evidence>
<dbReference type="EMBL" id="CAXDID020000325">
    <property type="protein sequence ID" value="CAL6077273.1"/>
    <property type="molecule type" value="Genomic_DNA"/>
</dbReference>
<organism evidence="2">
    <name type="scientific">Hexamita inflata</name>
    <dbReference type="NCBI Taxonomy" id="28002"/>
    <lineage>
        <taxon>Eukaryota</taxon>
        <taxon>Metamonada</taxon>
        <taxon>Diplomonadida</taxon>
        <taxon>Hexamitidae</taxon>
        <taxon>Hexamitinae</taxon>
        <taxon>Hexamita</taxon>
    </lineage>
</organism>
<evidence type="ECO:0000313" key="4">
    <source>
        <dbReference type="Proteomes" id="UP001642409"/>
    </source>
</evidence>
<proteinExistence type="predicted"/>
<reference evidence="2" key="1">
    <citation type="submission" date="2023-06" db="EMBL/GenBank/DDBJ databases">
        <authorList>
            <person name="Kurt Z."/>
        </authorList>
    </citation>
    <scope>NUCLEOTIDE SEQUENCE</scope>
</reference>
<comment type="caution">
    <text evidence="2">The sequence shown here is derived from an EMBL/GenBank/DDBJ whole genome shotgun (WGS) entry which is preliminary data.</text>
</comment>
<reference evidence="3 4" key="2">
    <citation type="submission" date="2024-07" db="EMBL/GenBank/DDBJ databases">
        <authorList>
            <person name="Akdeniz Z."/>
        </authorList>
    </citation>
    <scope>NUCLEOTIDE SEQUENCE [LARGE SCALE GENOMIC DNA]</scope>
</reference>
<keyword evidence="4" id="KW-1185">Reference proteome</keyword>
<protein>
    <submittedName>
        <fullName evidence="3">Hypothetical_protein</fullName>
    </submittedName>
</protein>
<dbReference type="Proteomes" id="UP001642409">
    <property type="component" value="Unassembled WGS sequence"/>
</dbReference>
<feature type="region of interest" description="Disordered" evidence="1">
    <location>
        <begin position="76"/>
        <end position="98"/>
    </location>
</feature>
<evidence type="ECO:0000256" key="1">
    <source>
        <dbReference type="SAM" id="MobiDB-lite"/>
    </source>
</evidence>
<dbReference type="EMBL" id="CATOUU010001123">
    <property type="protein sequence ID" value="CAI9973423.1"/>
    <property type="molecule type" value="Genomic_DNA"/>
</dbReference>
<dbReference type="AlphaFoldDB" id="A0AA86VQD6"/>
<name>A0AA86VQD6_9EUKA</name>
<feature type="compositionally biased region" description="Polar residues" evidence="1">
    <location>
        <begin position="76"/>
        <end position="93"/>
    </location>
</feature>
<evidence type="ECO:0000313" key="2">
    <source>
        <dbReference type="EMBL" id="CAI9973423.1"/>
    </source>
</evidence>
<accession>A0AA86VQD6</accession>